<dbReference type="Pfam" id="PF05193">
    <property type="entry name" value="Peptidase_M16_C"/>
    <property type="match status" value="1"/>
</dbReference>
<name>A0A7V5PQQ7_CALAY</name>
<protein>
    <submittedName>
        <fullName evidence="8">Insulinase family protein</fullName>
    </submittedName>
</protein>
<gene>
    <name evidence="8" type="ORF">ENJ89_07450</name>
</gene>
<dbReference type="GO" id="GO:0008237">
    <property type="term" value="F:metallopeptidase activity"/>
    <property type="evidence" value="ECO:0007669"/>
    <property type="project" value="UniProtKB-KW"/>
</dbReference>
<dbReference type="Proteomes" id="UP000886124">
    <property type="component" value="Unassembled WGS sequence"/>
</dbReference>
<dbReference type="SUPFAM" id="SSF63411">
    <property type="entry name" value="LuxS/MPP-like metallohydrolase"/>
    <property type="match status" value="2"/>
</dbReference>
<proteinExistence type="inferred from homology"/>
<dbReference type="EMBL" id="DROD01000485">
    <property type="protein sequence ID" value="HHJ53015.1"/>
    <property type="molecule type" value="Genomic_DNA"/>
</dbReference>
<dbReference type="GO" id="GO:0006508">
    <property type="term" value="P:proteolysis"/>
    <property type="evidence" value="ECO:0007669"/>
    <property type="project" value="UniProtKB-KW"/>
</dbReference>
<evidence type="ECO:0000256" key="2">
    <source>
        <dbReference type="ARBA" id="ARBA00022670"/>
    </source>
</evidence>
<feature type="domain" description="Peptidase M16 C-terminal" evidence="7">
    <location>
        <begin position="173"/>
        <end position="350"/>
    </location>
</feature>
<reference evidence="8" key="1">
    <citation type="journal article" date="2020" name="mSystems">
        <title>Genome- and Community-Level Interaction Insights into Carbon Utilization and Element Cycling Functions of Hydrothermarchaeota in Hydrothermal Sediment.</title>
        <authorList>
            <person name="Zhou Z."/>
            <person name="Liu Y."/>
            <person name="Xu W."/>
            <person name="Pan J."/>
            <person name="Luo Z.H."/>
            <person name="Li M."/>
        </authorList>
    </citation>
    <scope>NUCLEOTIDE SEQUENCE [LARGE SCALE GENOMIC DNA]</scope>
    <source>
        <strain evidence="8">HyVt-527</strain>
    </source>
</reference>
<dbReference type="InterPro" id="IPR011249">
    <property type="entry name" value="Metalloenz_LuxS/M16"/>
</dbReference>
<organism evidence="8">
    <name type="scientific">Caldithrix abyssi</name>
    <dbReference type="NCBI Taxonomy" id="187145"/>
    <lineage>
        <taxon>Bacteria</taxon>
        <taxon>Pseudomonadati</taxon>
        <taxon>Calditrichota</taxon>
        <taxon>Calditrichia</taxon>
        <taxon>Calditrichales</taxon>
        <taxon>Calditrichaceae</taxon>
        <taxon>Caldithrix</taxon>
    </lineage>
</organism>
<evidence type="ECO:0000259" key="7">
    <source>
        <dbReference type="Pfam" id="PF05193"/>
    </source>
</evidence>
<dbReference type="PANTHER" id="PTHR43690:SF35">
    <property type="entry name" value="NON-CATALYTIC MEMBER OF PEPTIDASE SUBFAMILY M16B-RELATED"/>
    <property type="match status" value="1"/>
</dbReference>
<comment type="similarity">
    <text evidence="1">Belongs to the peptidase M16 family.</text>
</comment>
<evidence type="ECO:0000256" key="1">
    <source>
        <dbReference type="ARBA" id="ARBA00007261"/>
    </source>
</evidence>
<feature type="domain" description="Peptidase M16 N-terminal" evidence="6">
    <location>
        <begin position="16"/>
        <end position="152"/>
    </location>
</feature>
<dbReference type="GO" id="GO:0046872">
    <property type="term" value="F:metal ion binding"/>
    <property type="evidence" value="ECO:0007669"/>
    <property type="project" value="InterPro"/>
</dbReference>
<keyword evidence="3" id="KW-0378">Hydrolase</keyword>
<evidence type="ECO:0000313" key="8">
    <source>
        <dbReference type="EMBL" id="HHJ53015.1"/>
    </source>
</evidence>
<dbReference type="PANTHER" id="PTHR43690">
    <property type="entry name" value="NARDILYSIN"/>
    <property type="match status" value="1"/>
</dbReference>
<dbReference type="InterPro" id="IPR007863">
    <property type="entry name" value="Peptidase_M16_C"/>
</dbReference>
<keyword evidence="4" id="KW-0862">Zinc</keyword>
<keyword evidence="5" id="KW-0482">Metalloprotease</keyword>
<evidence type="ECO:0000256" key="3">
    <source>
        <dbReference type="ARBA" id="ARBA00022801"/>
    </source>
</evidence>
<dbReference type="InterPro" id="IPR011765">
    <property type="entry name" value="Pept_M16_N"/>
</dbReference>
<evidence type="ECO:0000256" key="4">
    <source>
        <dbReference type="ARBA" id="ARBA00022833"/>
    </source>
</evidence>
<dbReference type="AlphaFoldDB" id="A0A7V5PQQ7"/>
<dbReference type="InterPro" id="IPR050626">
    <property type="entry name" value="Peptidase_M16"/>
</dbReference>
<dbReference type="Gene3D" id="3.30.830.10">
    <property type="entry name" value="Metalloenzyme, LuxS/M16 peptidase-like"/>
    <property type="match status" value="2"/>
</dbReference>
<evidence type="ECO:0000256" key="5">
    <source>
        <dbReference type="ARBA" id="ARBA00023049"/>
    </source>
</evidence>
<sequence>MKIEYDQYKLTNGLNVILHQDDRVPIVAVNVWYDVGSKNERPGKTGFAHLFEHMMFQGSAHVPADLHFKLIQRVGGTLNGSTFFDRTNYYETLPSHYLEMGLWLEADRMGFLLPALDQAKLDNQLDVVKNERRQRVDNQPYGRWLEKILEMAFEPDFPYHWPVIGYMEDLDRVTLDDVREFFRTYYAPNNASLVVAGDFDPAETRELIEKYFADIPAGAVPPAVERKFRSYNQGEKRTVLKDRVQLPRLYMAYHFPEFGTPDAYVTDVISDILSSGRSSRLYQSLVYRQQIAQDAQAVFLPLKLTSLLIIMVTPRPEVPIEKIEQALQRELDDLRNQFVDPDELQRVKNQIEARKIREFQSVASRADQLNMHAVYFNRPEGINDEIEQYRKITIENVYETAGIYLNDNNRVVVTFVPVDGEDQTPQEVSG</sequence>
<accession>A0A7V5PQQ7</accession>
<comment type="caution">
    <text evidence="8">The sequence shown here is derived from an EMBL/GenBank/DDBJ whole genome shotgun (WGS) entry which is preliminary data.</text>
</comment>
<dbReference type="Pfam" id="PF00675">
    <property type="entry name" value="Peptidase_M16"/>
    <property type="match status" value="1"/>
</dbReference>
<evidence type="ECO:0000259" key="6">
    <source>
        <dbReference type="Pfam" id="PF00675"/>
    </source>
</evidence>
<keyword evidence="2" id="KW-0645">Protease</keyword>